<dbReference type="Proteomes" id="UP000694412">
    <property type="component" value="Chromosome 6"/>
</dbReference>
<dbReference type="Ensembl" id="ENSCJPT00005022525.1">
    <property type="protein sequence ID" value="ENSCJPP00005015968.1"/>
    <property type="gene ID" value="ENSCJPG00005013168.1"/>
</dbReference>
<organism evidence="10 11">
    <name type="scientific">Coturnix japonica</name>
    <name type="common">Japanese quail</name>
    <name type="synonym">Coturnix coturnix japonica</name>
    <dbReference type="NCBI Taxonomy" id="93934"/>
    <lineage>
        <taxon>Eukaryota</taxon>
        <taxon>Metazoa</taxon>
        <taxon>Chordata</taxon>
        <taxon>Craniata</taxon>
        <taxon>Vertebrata</taxon>
        <taxon>Euteleostomi</taxon>
        <taxon>Archelosauria</taxon>
        <taxon>Archosauria</taxon>
        <taxon>Dinosauria</taxon>
        <taxon>Saurischia</taxon>
        <taxon>Theropoda</taxon>
        <taxon>Coelurosauria</taxon>
        <taxon>Aves</taxon>
        <taxon>Neognathae</taxon>
        <taxon>Galloanserae</taxon>
        <taxon>Galliformes</taxon>
        <taxon>Phasianidae</taxon>
        <taxon>Perdicinae</taxon>
        <taxon>Coturnix</taxon>
    </lineage>
</organism>
<evidence type="ECO:0000313" key="11">
    <source>
        <dbReference type="Proteomes" id="UP000694412"/>
    </source>
</evidence>
<dbReference type="InterPro" id="IPR036816">
    <property type="entry name" value="RNaseA-like_dom_sf"/>
</dbReference>
<evidence type="ECO:0000256" key="7">
    <source>
        <dbReference type="ARBA" id="ARBA00023157"/>
    </source>
</evidence>
<evidence type="ECO:0000256" key="3">
    <source>
        <dbReference type="ARBA" id="ARBA00022525"/>
    </source>
</evidence>
<dbReference type="InterPro" id="IPR023412">
    <property type="entry name" value="RNaseA_domain"/>
</dbReference>
<dbReference type="AlphaFoldDB" id="A0A8C2TQ17"/>
<keyword evidence="3" id="KW-0964">Secreted</keyword>
<feature type="signal peptide" evidence="8">
    <location>
        <begin position="1"/>
        <end position="23"/>
    </location>
</feature>
<feature type="domain" description="Ribonuclease A-domain" evidence="9">
    <location>
        <begin position="23"/>
        <end position="138"/>
    </location>
</feature>
<evidence type="ECO:0000256" key="2">
    <source>
        <dbReference type="ARBA" id="ARBA00005600"/>
    </source>
</evidence>
<dbReference type="GO" id="GO:0004519">
    <property type="term" value="F:endonuclease activity"/>
    <property type="evidence" value="ECO:0007669"/>
    <property type="project" value="UniProtKB-KW"/>
</dbReference>
<dbReference type="InterPro" id="IPR001427">
    <property type="entry name" value="RNaseA"/>
</dbReference>
<feature type="chain" id="PRO_5034334011" description="Ribonuclease A-domain domain-containing protein" evidence="8">
    <location>
        <begin position="24"/>
        <end position="139"/>
    </location>
</feature>
<sequence length="139" mass="16123">MAVRFLWWTAVLLLALIVSVCHGQQRYLNFLNRHVDFPRTPSVNYNQYCNVMMMRRGMGTPGACKIFNTFVHAPDTSLNTLCINQPNEALPITRQQFPVTTCRVIRHFPTCMYRGRPFNHRVQVGCWGRLPGHLENTFP</sequence>
<reference evidence="10" key="1">
    <citation type="submission" date="2015-11" db="EMBL/GenBank/DDBJ databases">
        <authorList>
            <consortium name="International Coturnix japonica Genome Analysis Consortium"/>
            <person name="Warren W."/>
            <person name="Burt D.W."/>
            <person name="Antin P.B."/>
            <person name="Lanford R."/>
            <person name="Gros J."/>
            <person name="Wilson R.K."/>
        </authorList>
    </citation>
    <scope>NUCLEOTIDE SEQUENCE [LARGE SCALE GENOMIC DNA]</scope>
</reference>
<dbReference type="GO" id="GO:0016787">
    <property type="term" value="F:hydrolase activity"/>
    <property type="evidence" value="ECO:0007669"/>
    <property type="project" value="UniProtKB-KW"/>
</dbReference>
<reference evidence="10" key="3">
    <citation type="submission" date="2025-09" db="UniProtKB">
        <authorList>
            <consortium name="Ensembl"/>
        </authorList>
    </citation>
    <scope>IDENTIFICATION</scope>
</reference>
<dbReference type="PROSITE" id="PS00127">
    <property type="entry name" value="RNASE_PANCREATIC"/>
    <property type="match status" value="1"/>
</dbReference>
<protein>
    <recommendedName>
        <fullName evidence="9">Ribonuclease A-domain domain-containing protein</fullName>
    </recommendedName>
</protein>
<comment type="subcellular location">
    <subcellularLocation>
        <location evidence="1">Secreted</location>
    </subcellularLocation>
</comment>
<dbReference type="PANTHER" id="PTHR11437:SF10">
    <property type="entry name" value="ANGIOGENIN-RELATED"/>
    <property type="match status" value="1"/>
</dbReference>
<dbReference type="InterPro" id="IPR023411">
    <property type="entry name" value="RNaseA_AS"/>
</dbReference>
<keyword evidence="8" id="KW-0732">Signal</keyword>
<keyword evidence="7" id="KW-1015">Disulfide bond</keyword>
<keyword evidence="11" id="KW-1185">Reference proteome</keyword>
<evidence type="ECO:0000256" key="4">
    <source>
        <dbReference type="ARBA" id="ARBA00022722"/>
    </source>
</evidence>
<dbReference type="CDD" id="cd06265">
    <property type="entry name" value="RNase_A_canonical"/>
    <property type="match status" value="1"/>
</dbReference>
<evidence type="ECO:0000256" key="8">
    <source>
        <dbReference type="RuleBase" id="RU000651"/>
    </source>
</evidence>
<dbReference type="GO" id="GO:0004540">
    <property type="term" value="F:RNA nuclease activity"/>
    <property type="evidence" value="ECO:0007669"/>
    <property type="project" value="TreeGrafter"/>
</dbReference>
<dbReference type="GO" id="GO:0003676">
    <property type="term" value="F:nucleic acid binding"/>
    <property type="evidence" value="ECO:0007669"/>
    <property type="project" value="InterPro"/>
</dbReference>
<dbReference type="Pfam" id="PF00074">
    <property type="entry name" value="RnaseA"/>
    <property type="match status" value="1"/>
</dbReference>
<evidence type="ECO:0000256" key="1">
    <source>
        <dbReference type="ARBA" id="ARBA00004613"/>
    </source>
</evidence>
<evidence type="ECO:0000256" key="5">
    <source>
        <dbReference type="ARBA" id="ARBA00022759"/>
    </source>
</evidence>
<dbReference type="SMART" id="SM00092">
    <property type="entry name" value="RNAse_Pc"/>
    <property type="match status" value="1"/>
</dbReference>
<name>A0A8C2TQ17_COTJA</name>
<dbReference type="GeneTree" id="ENSGT00940000166697"/>
<dbReference type="Gene3D" id="3.10.130.10">
    <property type="entry name" value="Ribonuclease A-like domain"/>
    <property type="match status" value="1"/>
</dbReference>
<evidence type="ECO:0000256" key="6">
    <source>
        <dbReference type="ARBA" id="ARBA00022801"/>
    </source>
</evidence>
<evidence type="ECO:0000259" key="9">
    <source>
        <dbReference type="SMART" id="SM00092"/>
    </source>
</evidence>
<evidence type="ECO:0000313" key="10">
    <source>
        <dbReference type="Ensembl" id="ENSCJPP00005015968.1"/>
    </source>
</evidence>
<comment type="similarity">
    <text evidence="2 8">Belongs to the pancreatic ribonuclease family.</text>
</comment>
<keyword evidence="6 8" id="KW-0378">Hydrolase</keyword>
<dbReference type="GO" id="GO:0050830">
    <property type="term" value="P:defense response to Gram-positive bacterium"/>
    <property type="evidence" value="ECO:0007669"/>
    <property type="project" value="TreeGrafter"/>
</dbReference>
<keyword evidence="4 8" id="KW-0540">Nuclease</keyword>
<reference evidence="10" key="2">
    <citation type="submission" date="2025-08" db="UniProtKB">
        <authorList>
            <consortium name="Ensembl"/>
        </authorList>
    </citation>
    <scope>IDENTIFICATION</scope>
</reference>
<proteinExistence type="inferred from homology"/>
<accession>A0A8C2TQ17</accession>
<dbReference type="GO" id="GO:0005576">
    <property type="term" value="C:extracellular region"/>
    <property type="evidence" value="ECO:0007669"/>
    <property type="project" value="UniProtKB-SubCell"/>
</dbReference>
<dbReference type="SUPFAM" id="SSF54076">
    <property type="entry name" value="RNase A-like"/>
    <property type="match status" value="1"/>
</dbReference>
<keyword evidence="5 8" id="KW-0255">Endonuclease</keyword>
<dbReference type="PANTHER" id="PTHR11437">
    <property type="entry name" value="RIBONUCLEASE"/>
    <property type="match status" value="1"/>
</dbReference>